<keyword evidence="2" id="KW-1185">Reference proteome</keyword>
<dbReference type="GO" id="GO:0005689">
    <property type="term" value="C:U12-type spliceosomal complex"/>
    <property type="evidence" value="ECO:0007669"/>
    <property type="project" value="TreeGrafter"/>
</dbReference>
<comment type="caution">
    <text evidence="1">The sequence shown here is derived from an EMBL/GenBank/DDBJ whole genome shotgun (WGS) entry which is preliminary data.</text>
</comment>
<dbReference type="PANTHER" id="PTHR48190:SF2">
    <property type="entry name" value="PROGRAMMED CELL DEATH PROTEIN 7"/>
    <property type="match status" value="1"/>
</dbReference>
<dbReference type="PANTHER" id="PTHR48190">
    <property type="entry name" value="PROGRAMMED CELL DEATH PROTEIN 7"/>
    <property type="match status" value="1"/>
</dbReference>
<dbReference type="EMBL" id="PJQM01002365">
    <property type="protein sequence ID" value="RCH95979.1"/>
    <property type="molecule type" value="Genomic_DNA"/>
</dbReference>
<organism evidence="1 2">
    <name type="scientific">Rhizopus stolonifer</name>
    <name type="common">Rhizopus nigricans</name>
    <dbReference type="NCBI Taxonomy" id="4846"/>
    <lineage>
        <taxon>Eukaryota</taxon>
        <taxon>Fungi</taxon>
        <taxon>Fungi incertae sedis</taxon>
        <taxon>Mucoromycota</taxon>
        <taxon>Mucoromycotina</taxon>
        <taxon>Mucoromycetes</taxon>
        <taxon>Mucorales</taxon>
        <taxon>Mucorineae</taxon>
        <taxon>Rhizopodaceae</taxon>
        <taxon>Rhizopus</taxon>
    </lineage>
</organism>
<dbReference type="InterPro" id="IPR052831">
    <property type="entry name" value="Apoptosis_promoter"/>
</dbReference>
<dbReference type="AlphaFoldDB" id="A0A367K1F9"/>
<evidence type="ECO:0000313" key="1">
    <source>
        <dbReference type="EMBL" id="RCH95979.1"/>
    </source>
</evidence>
<name>A0A367K1F9_RHIST</name>
<proteinExistence type="predicted"/>
<reference evidence="1 2" key="1">
    <citation type="journal article" date="2018" name="G3 (Bethesda)">
        <title>Phylogenetic and Phylogenomic Definition of Rhizopus Species.</title>
        <authorList>
            <person name="Gryganskyi A.P."/>
            <person name="Golan J."/>
            <person name="Dolatabadi S."/>
            <person name="Mondo S."/>
            <person name="Robb S."/>
            <person name="Idnurm A."/>
            <person name="Muszewska A."/>
            <person name="Steczkiewicz K."/>
            <person name="Masonjones S."/>
            <person name="Liao H.L."/>
            <person name="Gajdeczka M.T."/>
            <person name="Anike F."/>
            <person name="Vuek A."/>
            <person name="Anishchenko I.M."/>
            <person name="Voigt K."/>
            <person name="de Hoog G.S."/>
            <person name="Smith M.E."/>
            <person name="Heitman J."/>
            <person name="Vilgalys R."/>
            <person name="Stajich J.E."/>
        </authorList>
    </citation>
    <scope>NUCLEOTIDE SEQUENCE [LARGE SCALE GENOMIC DNA]</scope>
    <source>
        <strain evidence="1 2">LSU 92-RS-03</strain>
    </source>
</reference>
<evidence type="ECO:0000313" key="2">
    <source>
        <dbReference type="Proteomes" id="UP000253551"/>
    </source>
</evidence>
<dbReference type="InterPro" id="IPR031974">
    <property type="entry name" value="PDCD7"/>
</dbReference>
<accession>A0A367K1F9</accession>
<gene>
    <name evidence="1" type="ORF">CU098_003410</name>
</gene>
<dbReference type="Pfam" id="PF16021">
    <property type="entry name" value="PDCD7"/>
    <property type="match status" value="1"/>
</dbReference>
<dbReference type="Proteomes" id="UP000253551">
    <property type="component" value="Unassembled WGS sequence"/>
</dbReference>
<dbReference type="OrthoDB" id="2289628at2759"/>
<dbReference type="STRING" id="4846.A0A367K1F9"/>
<sequence>MSLTNTKQQLAEAIKLYEHIESKVKQNNLEAYTEDEWRQFLNDIGYQTARLIQISRHIDNPDRIQLLNKKQAKLKRHKAWKKQHKKRTRLQKLQEARRSAKWIKETEMKVIMSPSVIAQKQKEQKQATKTTKEDVRKSKVRELSRMLNALVQLRDLRRKKLESKGHFFAESGNQFFNKVKEWHEANTEIETKQEQPQTELAIHPNDVWQHTAIDKEAYAYWCAADQTLDCLLDIRRQWDHYILFDGNDQDVQHKVPPMFVQPSPPANPIWASYLL</sequence>
<protein>
    <submittedName>
        <fullName evidence="1">Uncharacterized protein</fullName>
    </submittedName>
</protein>